<protein>
    <submittedName>
        <fullName evidence="2">Uncharacterized protein</fullName>
    </submittedName>
</protein>
<dbReference type="AlphaFoldDB" id="A0A835QRL2"/>
<keyword evidence="3" id="KW-1185">Reference proteome</keyword>
<feature type="region of interest" description="Disordered" evidence="1">
    <location>
        <begin position="28"/>
        <end position="90"/>
    </location>
</feature>
<sequence length="90" mass="9977">MDSGKSFGIEFGVQMDSQEPKQCEKHFFTPRLPPPPSATACRAVRRPEPPPEPNPGSTDEQIRARVPRAHRPAPIMRPAPTRRPAPTSAR</sequence>
<dbReference type="Proteomes" id="UP000636800">
    <property type="component" value="Chromosome 6"/>
</dbReference>
<accession>A0A835QRL2</accession>
<gene>
    <name evidence="2" type="ORF">HPP92_013389</name>
</gene>
<dbReference type="OrthoDB" id="1164111at2759"/>
<reference evidence="2 3" key="1">
    <citation type="journal article" date="2020" name="Nat. Food">
        <title>A phased Vanilla planifolia genome enables genetic improvement of flavour and production.</title>
        <authorList>
            <person name="Hasing T."/>
            <person name="Tang H."/>
            <person name="Brym M."/>
            <person name="Khazi F."/>
            <person name="Huang T."/>
            <person name="Chambers A.H."/>
        </authorList>
    </citation>
    <scope>NUCLEOTIDE SEQUENCE [LARGE SCALE GENOMIC DNA]</scope>
    <source>
        <tissue evidence="2">Leaf</tissue>
    </source>
</reference>
<proteinExistence type="predicted"/>
<organism evidence="2 3">
    <name type="scientific">Vanilla planifolia</name>
    <name type="common">Vanilla</name>
    <dbReference type="NCBI Taxonomy" id="51239"/>
    <lineage>
        <taxon>Eukaryota</taxon>
        <taxon>Viridiplantae</taxon>
        <taxon>Streptophyta</taxon>
        <taxon>Embryophyta</taxon>
        <taxon>Tracheophyta</taxon>
        <taxon>Spermatophyta</taxon>
        <taxon>Magnoliopsida</taxon>
        <taxon>Liliopsida</taxon>
        <taxon>Asparagales</taxon>
        <taxon>Orchidaceae</taxon>
        <taxon>Vanilloideae</taxon>
        <taxon>Vanilleae</taxon>
        <taxon>Vanilla</taxon>
    </lineage>
</organism>
<comment type="caution">
    <text evidence="2">The sequence shown here is derived from an EMBL/GenBank/DDBJ whole genome shotgun (WGS) entry which is preliminary data.</text>
</comment>
<evidence type="ECO:0000313" key="3">
    <source>
        <dbReference type="Proteomes" id="UP000636800"/>
    </source>
</evidence>
<evidence type="ECO:0000313" key="2">
    <source>
        <dbReference type="EMBL" id="KAG0476548.1"/>
    </source>
</evidence>
<dbReference type="EMBL" id="JADCNL010000006">
    <property type="protein sequence ID" value="KAG0476548.1"/>
    <property type="molecule type" value="Genomic_DNA"/>
</dbReference>
<name>A0A835QRL2_VANPL</name>
<evidence type="ECO:0000256" key="1">
    <source>
        <dbReference type="SAM" id="MobiDB-lite"/>
    </source>
</evidence>